<dbReference type="EMBL" id="CP001629">
    <property type="protein sequence ID" value="ACU90503.1"/>
    <property type="molecule type" value="Genomic_DNA"/>
</dbReference>
<sequence>MLDNRFSIVHHLHEKNTMKNIIAPISIIIISVIEKSRPGE</sequence>
<name>C7LRJ5_DESBD</name>
<gene>
    <name evidence="1" type="ordered locus">Dbac_2424</name>
</gene>
<evidence type="ECO:0000313" key="2">
    <source>
        <dbReference type="Proteomes" id="UP000002216"/>
    </source>
</evidence>
<dbReference type="AlphaFoldDB" id="C7LRJ5"/>
<organism evidence="1 2">
    <name type="scientific">Desulfomicrobium baculatum (strain DSM 4028 / VKM B-1378 / X)</name>
    <name type="common">Desulfovibrio baculatus</name>
    <dbReference type="NCBI Taxonomy" id="525897"/>
    <lineage>
        <taxon>Bacteria</taxon>
        <taxon>Pseudomonadati</taxon>
        <taxon>Thermodesulfobacteriota</taxon>
        <taxon>Desulfovibrionia</taxon>
        <taxon>Desulfovibrionales</taxon>
        <taxon>Desulfomicrobiaceae</taxon>
        <taxon>Desulfomicrobium</taxon>
    </lineage>
</organism>
<proteinExistence type="predicted"/>
<reference evidence="1 2" key="1">
    <citation type="journal article" date="2009" name="Stand. Genomic Sci.">
        <title>Complete genome sequence of Desulfomicrobium baculatum type strain (X).</title>
        <authorList>
            <person name="Copeland A."/>
            <person name="Spring S."/>
            <person name="Goker M."/>
            <person name="Schneider S."/>
            <person name="Lapidus A."/>
            <person name="Del Rio T.G."/>
            <person name="Tice H."/>
            <person name="Cheng J.F."/>
            <person name="Chen F."/>
            <person name="Nolan M."/>
            <person name="Bruce D."/>
            <person name="Goodwin L."/>
            <person name="Pitluck S."/>
            <person name="Ivanova N."/>
            <person name="Mavrommatis K."/>
            <person name="Ovchinnikova G."/>
            <person name="Pati A."/>
            <person name="Chen A."/>
            <person name="Palaniappan K."/>
            <person name="Land M."/>
            <person name="Hauser L."/>
            <person name="Chang Y.J."/>
            <person name="Jeffries C.C."/>
            <person name="Meincke L."/>
            <person name="Sims D."/>
            <person name="Brettin T."/>
            <person name="Detter J.C."/>
            <person name="Han C."/>
            <person name="Chain P."/>
            <person name="Bristow J."/>
            <person name="Eisen J.A."/>
            <person name="Markowitz V."/>
            <person name="Hugenholtz P."/>
            <person name="Kyrpides N.C."/>
            <person name="Klenk H.P."/>
            <person name="Lucas S."/>
        </authorList>
    </citation>
    <scope>NUCLEOTIDE SEQUENCE [LARGE SCALE GENOMIC DNA]</scope>
    <source>
        <strain evidence="2">DSM 4028 / VKM B-1378 / X</strain>
    </source>
</reference>
<dbReference type="KEGG" id="dba:Dbac_2424"/>
<dbReference type="Proteomes" id="UP000002216">
    <property type="component" value="Chromosome"/>
</dbReference>
<protein>
    <submittedName>
        <fullName evidence="1">Uncharacterized protein</fullName>
    </submittedName>
</protein>
<evidence type="ECO:0000313" key="1">
    <source>
        <dbReference type="EMBL" id="ACU90503.1"/>
    </source>
</evidence>
<dbReference type="HOGENOM" id="CLU_3288430_0_0_7"/>
<keyword evidence="2" id="KW-1185">Reference proteome</keyword>
<accession>C7LRJ5</accession>
<dbReference type="STRING" id="525897.Dbac_2424"/>